<comment type="caution">
    <text evidence="1">The sequence shown here is derived from an EMBL/GenBank/DDBJ whole genome shotgun (WGS) entry which is preliminary data.</text>
</comment>
<evidence type="ECO:0000313" key="1">
    <source>
        <dbReference type="EMBL" id="CAB1441109.1"/>
    </source>
</evidence>
<dbReference type="AlphaFoldDB" id="A0A9N7YQY3"/>
<protein>
    <submittedName>
        <fullName evidence="1">Uncharacterized protein</fullName>
    </submittedName>
</protein>
<keyword evidence="2" id="KW-1185">Reference proteome</keyword>
<proteinExistence type="predicted"/>
<evidence type="ECO:0000313" key="2">
    <source>
        <dbReference type="Proteomes" id="UP001153269"/>
    </source>
</evidence>
<dbReference type="EMBL" id="CADEAL010002569">
    <property type="protein sequence ID" value="CAB1441109.1"/>
    <property type="molecule type" value="Genomic_DNA"/>
</dbReference>
<name>A0A9N7YQY3_PLEPL</name>
<organism evidence="1 2">
    <name type="scientific">Pleuronectes platessa</name>
    <name type="common">European plaice</name>
    <dbReference type="NCBI Taxonomy" id="8262"/>
    <lineage>
        <taxon>Eukaryota</taxon>
        <taxon>Metazoa</taxon>
        <taxon>Chordata</taxon>
        <taxon>Craniata</taxon>
        <taxon>Vertebrata</taxon>
        <taxon>Euteleostomi</taxon>
        <taxon>Actinopterygii</taxon>
        <taxon>Neopterygii</taxon>
        <taxon>Teleostei</taxon>
        <taxon>Neoteleostei</taxon>
        <taxon>Acanthomorphata</taxon>
        <taxon>Carangaria</taxon>
        <taxon>Pleuronectiformes</taxon>
        <taxon>Pleuronectoidei</taxon>
        <taxon>Pleuronectidae</taxon>
        <taxon>Pleuronectes</taxon>
    </lineage>
</organism>
<gene>
    <name evidence="1" type="ORF">PLEPLA_LOCUS28894</name>
</gene>
<dbReference type="Proteomes" id="UP001153269">
    <property type="component" value="Unassembled WGS sequence"/>
</dbReference>
<accession>A0A9N7YQY3</accession>
<sequence length="219" mass="24121">MERQRGRREESCMDRREQEVTLGHVLVGALNPGGCSYTRLFVVFALHREAGYFPELGRRISVAWPPSPAAHMTGTVGKPPKMAQKELAAPEEKYYQALTQHKPTIGLKWTSMGDFVKGHFGMQMTKTAIKPPTFLLEDIHSTTSATAGGGTIIQTSNEGSSSRGEWCSYLQESPETYNSSDSHKIQAHKNPASFPAAPLLITQGVFLNQCTHDDISSQQ</sequence>
<reference evidence="1" key="1">
    <citation type="submission" date="2020-03" db="EMBL/GenBank/DDBJ databases">
        <authorList>
            <person name="Weist P."/>
        </authorList>
    </citation>
    <scope>NUCLEOTIDE SEQUENCE</scope>
</reference>